<dbReference type="GO" id="GO:0005524">
    <property type="term" value="F:ATP binding"/>
    <property type="evidence" value="ECO:0007669"/>
    <property type="project" value="UniProtKB-KW"/>
</dbReference>
<dbReference type="Gene3D" id="3.40.50.300">
    <property type="entry name" value="P-loop containing nucleotide triphosphate hydrolases"/>
    <property type="match status" value="1"/>
</dbReference>
<dbReference type="PROSITE" id="PS00211">
    <property type="entry name" value="ABC_TRANSPORTER_1"/>
    <property type="match status" value="1"/>
</dbReference>
<gene>
    <name evidence="5" type="ORF">HNR45_000825</name>
</gene>
<dbReference type="PANTHER" id="PTHR42788:SF20">
    <property type="entry name" value="ABC TRANSPORTER ATP-BINDING PROTEIN"/>
    <property type="match status" value="1"/>
</dbReference>
<accession>A0A841R5I8</accession>
<dbReference type="InterPro" id="IPR050166">
    <property type="entry name" value="ABC_transporter_ATP-bind"/>
</dbReference>
<protein>
    <submittedName>
        <fullName evidence="5">NitT/TauT family transport system ATP-binding protein</fullName>
    </submittedName>
</protein>
<organism evidence="5 6">
    <name type="scientific">Negativicoccus succinicivorans</name>
    <dbReference type="NCBI Taxonomy" id="620903"/>
    <lineage>
        <taxon>Bacteria</taxon>
        <taxon>Bacillati</taxon>
        <taxon>Bacillota</taxon>
        <taxon>Negativicutes</taxon>
        <taxon>Veillonellales</taxon>
        <taxon>Veillonellaceae</taxon>
        <taxon>Negativicoccus</taxon>
    </lineage>
</organism>
<evidence type="ECO:0000313" key="5">
    <source>
        <dbReference type="EMBL" id="MBB6477792.1"/>
    </source>
</evidence>
<dbReference type="Proteomes" id="UP000591941">
    <property type="component" value="Unassembled WGS sequence"/>
</dbReference>
<dbReference type="EMBL" id="JACHHI010000003">
    <property type="protein sequence ID" value="MBB6477792.1"/>
    <property type="molecule type" value="Genomic_DNA"/>
</dbReference>
<reference evidence="5 6" key="1">
    <citation type="submission" date="2020-08" db="EMBL/GenBank/DDBJ databases">
        <title>Genomic Encyclopedia of Type Strains, Phase IV (KMG-IV): sequencing the most valuable type-strain genomes for metagenomic binning, comparative biology and taxonomic classification.</title>
        <authorList>
            <person name="Goeker M."/>
        </authorList>
    </citation>
    <scope>NUCLEOTIDE SEQUENCE [LARGE SCALE GENOMIC DNA]</scope>
    <source>
        <strain evidence="5 6">DSM 21255</strain>
    </source>
</reference>
<evidence type="ECO:0000256" key="2">
    <source>
        <dbReference type="ARBA" id="ARBA00022741"/>
    </source>
</evidence>
<sequence length="264" mass="29275">MNNMEFCLDAVTKTYTEKNGVQIQALAPLTKTVAPGEFVALIGPSGCGKSTLLYLAAGLLLPTSGRLYWRGAEKQPQTAMVFQQGGLFPWLTVADNVAFSLQDREFSQQEITERVAQKLARMQLSEFADAYPGSLSGGMRQRVGIARALVTEPDLLLMDEPFSALDAQTRRLLEDDLVQYWEELRPATLYVTHNIAEAVRLADVIWVFSPRPGRIVECLTVDIPRKERHQLSARTQLAALEETIWQEIKAGATAALTQGGRHDD</sequence>
<evidence type="ECO:0000256" key="3">
    <source>
        <dbReference type="ARBA" id="ARBA00022840"/>
    </source>
</evidence>
<dbReference type="AlphaFoldDB" id="A0A841R5I8"/>
<evidence type="ECO:0000259" key="4">
    <source>
        <dbReference type="PROSITE" id="PS50893"/>
    </source>
</evidence>
<dbReference type="SMART" id="SM00382">
    <property type="entry name" value="AAA"/>
    <property type="match status" value="1"/>
</dbReference>
<name>A0A841R5I8_9FIRM</name>
<dbReference type="PROSITE" id="PS50893">
    <property type="entry name" value="ABC_TRANSPORTER_2"/>
    <property type="match status" value="1"/>
</dbReference>
<dbReference type="Pfam" id="PF00005">
    <property type="entry name" value="ABC_tran"/>
    <property type="match status" value="1"/>
</dbReference>
<keyword evidence="1" id="KW-0813">Transport</keyword>
<dbReference type="PANTHER" id="PTHR42788">
    <property type="entry name" value="TAURINE IMPORT ATP-BINDING PROTEIN-RELATED"/>
    <property type="match status" value="1"/>
</dbReference>
<keyword evidence="3 5" id="KW-0067">ATP-binding</keyword>
<keyword evidence="2" id="KW-0547">Nucleotide-binding</keyword>
<evidence type="ECO:0000256" key="1">
    <source>
        <dbReference type="ARBA" id="ARBA00022448"/>
    </source>
</evidence>
<dbReference type="InterPro" id="IPR003593">
    <property type="entry name" value="AAA+_ATPase"/>
</dbReference>
<dbReference type="InterPro" id="IPR017871">
    <property type="entry name" value="ABC_transporter-like_CS"/>
</dbReference>
<dbReference type="InterPro" id="IPR027417">
    <property type="entry name" value="P-loop_NTPase"/>
</dbReference>
<dbReference type="GO" id="GO:0016887">
    <property type="term" value="F:ATP hydrolysis activity"/>
    <property type="evidence" value="ECO:0007669"/>
    <property type="project" value="InterPro"/>
</dbReference>
<dbReference type="CDD" id="cd03293">
    <property type="entry name" value="ABC_NrtD_SsuB_transporters"/>
    <property type="match status" value="1"/>
</dbReference>
<feature type="domain" description="ABC transporter" evidence="4">
    <location>
        <begin position="6"/>
        <end position="235"/>
    </location>
</feature>
<proteinExistence type="predicted"/>
<keyword evidence="6" id="KW-1185">Reference proteome</keyword>
<dbReference type="InterPro" id="IPR003439">
    <property type="entry name" value="ABC_transporter-like_ATP-bd"/>
</dbReference>
<dbReference type="SUPFAM" id="SSF52540">
    <property type="entry name" value="P-loop containing nucleoside triphosphate hydrolases"/>
    <property type="match status" value="1"/>
</dbReference>
<comment type="caution">
    <text evidence="5">The sequence shown here is derived from an EMBL/GenBank/DDBJ whole genome shotgun (WGS) entry which is preliminary data.</text>
</comment>
<evidence type="ECO:0000313" key="6">
    <source>
        <dbReference type="Proteomes" id="UP000591941"/>
    </source>
</evidence>